<proteinExistence type="predicted"/>
<feature type="compositionally biased region" description="Polar residues" evidence="1">
    <location>
        <begin position="50"/>
        <end position="59"/>
    </location>
</feature>
<comment type="caution">
    <text evidence="2">The sequence shown here is derived from an EMBL/GenBank/DDBJ whole genome shotgun (WGS) entry which is preliminary data.</text>
</comment>
<evidence type="ECO:0000256" key="1">
    <source>
        <dbReference type="SAM" id="MobiDB-lite"/>
    </source>
</evidence>
<feature type="region of interest" description="Disordered" evidence="1">
    <location>
        <begin position="29"/>
        <end position="63"/>
    </location>
</feature>
<dbReference type="Proteomes" id="UP001373714">
    <property type="component" value="Unassembled WGS sequence"/>
</dbReference>
<protein>
    <recommendedName>
        <fullName evidence="4">Transposase</fullName>
    </recommendedName>
</protein>
<dbReference type="EMBL" id="JAVHNS010000004">
    <property type="protein sequence ID" value="KAK6358103.1"/>
    <property type="molecule type" value="Genomic_DNA"/>
</dbReference>
<feature type="region of interest" description="Disordered" evidence="1">
    <location>
        <begin position="149"/>
        <end position="176"/>
    </location>
</feature>
<feature type="compositionally biased region" description="Basic and acidic residues" evidence="1">
    <location>
        <begin position="149"/>
        <end position="161"/>
    </location>
</feature>
<evidence type="ECO:0000313" key="2">
    <source>
        <dbReference type="EMBL" id="KAK6358103.1"/>
    </source>
</evidence>
<dbReference type="AlphaFoldDB" id="A0AAV9V8K1"/>
<reference evidence="2 3" key="1">
    <citation type="submission" date="2019-10" db="EMBL/GenBank/DDBJ databases">
        <authorList>
            <person name="Palmer J.M."/>
        </authorList>
    </citation>
    <scope>NUCLEOTIDE SEQUENCE [LARGE SCALE GENOMIC DNA]</scope>
    <source>
        <strain evidence="2 3">TWF730</strain>
    </source>
</reference>
<gene>
    <name evidence="2" type="ORF">TWF730_007458</name>
</gene>
<sequence>MSRSKKVNIKVSLSSRTDIGIERHFWKNAEAEKQPAPADLEHKSPGDDSQPGSSTNSSLLHERTYEETTMLTVTERTKLCDMIEYLNMSLRRIMKQRVPRTYHLDKRERNLVMLVLDKIIYTTGLVNTIEAAEQLKKICLKDSEEEASTTKKDYSDCKDESSEGGVNGDDVDEASKPAIVRAREHQGVEREMTGKSLREERFEQAMHNPEIFATVNQLGVASRDSFKSLNNKQDINVIHTTVRVWFERETMEAVKKDFSIRDLFRLYEDKDKGHMILRLRIPSKVIGRTFPNILFSDMYKNATPKKILRTRSTRN</sequence>
<keyword evidence="3" id="KW-1185">Reference proteome</keyword>
<name>A0AAV9V8K1_9PEZI</name>
<feature type="compositionally biased region" description="Basic and acidic residues" evidence="1">
    <location>
        <begin position="29"/>
        <end position="46"/>
    </location>
</feature>
<evidence type="ECO:0000313" key="3">
    <source>
        <dbReference type="Proteomes" id="UP001373714"/>
    </source>
</evidence>
<evidence type="ECO:0008006" key="4">
    <source>
        <dbReference type="Google" id="ProtNLM"/>
    </source>
</evidence>
<organism evidence="2 3">
    <name type="scientific">Orbilia blumenaviensis</name>
    <dbReference type="NCBI Taxonomy" id="1796055"/>
    <lineage>
        <taxon>Eukaryota</taxon>
        <taxon>Fungi</taxon>
        <taxon>Dikarya</taxon>
        <taxon>Ascomycota</taxon>
        <taxon>Pezizomycotina</taxon>
        <taxon>Orbiliomycetes</taxon>
        <taxon>Orbiliales</taxon>
        <taxon>Orbiliaceae</taxon>
        <taxon>Orbilia</taxon>
    </lineage>
</organism>
<accession>A0AAV9V8K1</accession>